<sequence length="338" mass="39022">MAHDIISFGVENGYFEQVSVLYFNEYDGVCLNFRVLKNVELLKIDFSSKIDFDSFDIVHSHMLKPDFFIFFFKLKNFIACKRSRCKFVTTLHQKDYVNLQYDYNSKLKAIVVSLLWRVILVAQTKVVCLSKSMLNYYSHKIMNSNLTYIYNGRGQAETRRALERPSGHYFKLGSTCLLTKRKGIEQVIKVLPYLPNVQFLVAGIGPELENLKKLSVDLGVNNQVEFLGFIEDTPSFLRNLDAFILPSRGEGFPLAIIEAASYALPIIASNIDVVLEAFDDEDIAIFELDSLDSLLNAIRKVIENRQSFSDKIHFKYEREFTQKAMFEKYYALYKTLSN</sequence>
<dbReference type="Pfam" id="PF13439">
    <property type="entry name" value="Glyco_transf_4"/>
    <property type="match status" value="1"/>
</dbReference>
<dbReference type="Pfam" id="PF00534">
    <property type="entry name" value="Glycos_transf_1"/>
    <property type="match status" value="1"/>
</dbReference>
<feature type="domain" description="Glycosyltransferase subfamily 4-like N-terminal" evidence="2">
    <location>
        <begin position="51"/>
        <end position="152"/>
    </location>
</feature>
<evidence type="ECO:0000313" key="3">
    <source>
        <dbReference type="EMBL" id="MDH1506337.1"/>
    </source>
</evidence>
<dbReference type="Gene3D" id="3.40.50.2000">
    <property type="entry name" value="Glycogen Phosphorylase B"/>
    <property type="match status" value="2"/>
</dbReference>
<comment type="caution">
    <text evidence="3">The sequence shown here is derived from an EMBL/GenBank/DDBJ whole genome shotgun (WGS) entry which is preliminary data.</text>
</comment>
<accession>A0AA42UHS0</accession>
<reference evidence="3" key="1">
    <citation type="submission" date="2022-09" db="EMBL/GenBank/DDBJ databases">
        <title>Intensive care unit water sources are persistently colonized with multi-drug resistant bacteria and are the site of extensive horizontal gene transfer of antibiotic resistance genes.</title>
        <authorList>
            <person name="Diorio-Toth L."/>
        </authorList>
    </citation>
    <scope>NUCLEOTIDE SEQUENCE</scope>
    <source>
        <strain evidence="3">GD03710</strain>
    </source>
</reference>
<dbReference type="PANTHER" id="PTHR12526">
    <property type="entry name" value="GLYCOSYLTRANSFERASE"/>
    <property type="match status" value="1"/>
</dbReference>
<evidence type="ECO:0000259" key="1">
    <source>
        <dbReference type="Pfam" id="PF00534"/>
    </source>
</evidence>
<feature type="domain" description="Glycosyl transferase family 1" evidence="1">
    <location>
        <begin position="178"/>
        <end position="306"/>
    </location>
</feature>
<evidence type="ECO:0000259" key="2">
    <source>
        <dbReference type="Pfam" id="PF13439"/>
    </source>
</evidence>
<gene>
    <name evidence="3" type="ORF">N5I20_14855</name>
</gene>
<organism evidence="3 4">
    <name type="scientific">Aeromonas caviae</name>
    <name type="common">Aeromonas punctata</name>
    <dbReference type="NCBI Taxonomy" id="648"/>
    <lineage>
        <taxon>Bacteria</taxon>
        <taxon>Pseudomonadati</taxon>
        <taxon>Pseudomonadota</taxon>
        <taxon>Gammaproteobacteria</taxon>
        <taxon>Aeromonadales</taxon>
        <taxon>Aeromonadaceae</taxon>
        <taxon>Aeromonas</taxon>
    </lineage>
</organism>
<dbReference type="Proteomes" id="UP001161704">
    <property type="component" value="Unassembled WGS sequence"/>
</dbReference>
<proteinExistence type="predicted"/>
<dbReference type="AlphaFoldDB" id="A0AA42UHS0"/>
<dbReference type="InterPro" id="IPR001296">
    <property type="entry name" value="Glyco_trans_1"/>
</dbReference>
<dbReference type="RefSeq" id="WP_223932219.1">
    <property type="nucleotide sequence ID" value="NZ_AP026375.1"/>
</dbReference>
<dbReference type="PANTHER" id="PTHR12526:SF637">
    <property type="entry name" value="GLYCOSYLTRANSFERASE EPSF-RELATED"/>
    <property type="match status" value="1"/>
</dbReference>
<name>A0AA42UHS0_AERCA</name>
<dbReference type="GO" id="GO:1901135">
    <property type="term" value="P:carbohydrate derivative metabolic process"/>
    <property type="evidence" value="ECO:0007669"/>
    <property type="project" value="UniProtKB-ARBA"/>
</dbReference>
<evidence type="ECO:0000313" key="4">
    <source>
        <dbReference type="Proteomes" id="UP001161704"/>
    </source>
</evidence>
<dbReference type="EMBL" id="JAOCIZ010000061">
    <property type="protein sequence ID" value="MDH1506337.1"/>
    <property type="molecule type" value="Genomic_DNA"/>
</dbReference>
<dbReference type="SUPFAM" id="SSF53756">
    <property type="entry name" value="UDP-Glycosyltransferase/glycogen phosphorylase"/>
    <property type="match status" value="1"/>
</dbReference>
<dbReference type="CDD" id="cd03801">
    <property type="entry name" value="GT4_PimA-like"/>
    <property type="match status" value="1"/>
</dbReference>
<dbReference type="GO" id="GO:0016757">
    <property type="term" value="F:glycosyltransferase activity"/>
    <property type="evidence" value="ECO:0007669"/>
    <property type="project" value="InterPro"/>
</dbReference>
<dbReference type="InterPro" id="IPR028098">
    <property type="entry name" value="Glyco_trans_4-like_N"/>
</dbReference>
<protein>
    <submittedName>
        <fullName evidence="3">Glycosyltransferase family 4 protein</fullName>
    </submittedName>
</protein>